<proteinExistence type="predicted"/>
<evidence type="ECO:0000256" key="6">
    <source>
        <dbReference type="ARBA" id="ARBA00023136"/>
    </source>
</evidence>
<dbReference type="EMBL" id="DTCM01000003">
    <property type="protein sequence ID" value="HGL40063.1"/>
    <property type="molecule type" value="Genomic_DNA"/>
</dbReference>
<evidence type="ECO:0000256" key="3">
    <source>
        <dbReference type="ARBA" id="ARBA00022741"/>
    </source>
</evidence>
<dbReference type="InterPro" id="IPR013611">
    <property type="entry name" value="Transp-assoc_OB_typ2"/>
</dbReference>
<dbReference type="Gene3D" id="2.40.50.100">
    <property type="match status" value="1"/>
</dbReference>
<dbReference type="SUPFAM" id="SSF50331">
    <property type="entry name" value="MOP-like"/>
    <property type="match status" value="1"/>
</dbReference>
<dbReference type="GO" id="GO:0016887">
    <property type="term" value="F:ATP hydrolysis activity"/>
    <property type="evidence" value="ECO:0007669"/>
    <property type="project" value="InterPro"/>
</dbReference>
<evidence type="ECO:0000313" key="9">
    <source>
        <dbReference type="EMBL" id="HGN90239.1"/>
    </source>
</evidence>
<keyword evidence="4 9" id="KW-0067">ATP-binding</keyword>
<dbReference type="InterPro" id="IPR047641">
    <property type="entry name" value="ABC_transpr_MalK/UgpC-like"/>
</dbReference>
<evidence type="ECO:0000313" key="8">
    <source>
        <dbReference type="EMBL" id="HGL40063.1"/>
    </source>
</evidence>
<dbReference type="InterPro" id="IPR012340">
    <property type="entry name" value="NA-bd_OB-fold"/>
</dbReference>
<organism evidence="9">
    <name type="scientific">Caldiarchaeum subterraneum</name>
    <dbReference type="NCBI Taxonomy" id="311458"/>
    <lineage>
        <taxon>Archaea</taxon>
        <taxon>Nitrososphaerota</taxon>
        <taxon>Candidatus Caldarchaeales</taxon>
        <taxon>Candidatus Caldarchaeaceae</taxon>
        <taxon>Candidatus Caldarchaeum</taxon>
    </lineage>
</organism>
<evidence type="ECO:0000256" key="1">
    <source>
        <dbReference type="ARBA" id="ARBA00022448"/>
    </source>
</evidence>
<reference evidence="9" key="1">
    <citation type="journal article" date="2020" name="mSystems">
        <title>Genome- and Community-Level Interaction Insights into Carbon Utilization and Element Cycling Functions of Hydrothermarchaeota in Hydrothermal Sediment.</title>
        <authorList>
            <person name="Zhou Z."/>
            <person name="Liu Y."/>
            <person name="Xu W."/>
            <person name="Pan J."/>
            <person name="Luo Z.H."/>
            <person name="Li M."/>
        </authorList>
    </citation>
    <scope>NUCLEOTIDE SEQUENCE [LARGE SCALE GENOMIC DNA]</scope>
    <source>
        <strain evidence="10">SpSt-1073</strain>
        <strain evidence="9">SpSt-613</strain>
        <strain evidence="8">SpSt-669</strain>
    </source>
</reference>
<sequence length="391" mass="43538">MVCDTGRHSGLLRGVINLFSADSGGVEKLVSVEARAVSKFFKTTKALDNVSLVVDDGSFFCLLGPSGSGKTTLMRILAGLETPSSGRVYFGGEDVTDLSPSQRNIAMVFQFPSIYPSLNIYENIALALRRETSDPNEIRERVMQVASLLKIEEHLNKKSHQIDFGILQRVSIAKAIVRKANVYIFDEPLSNLDTKLRETLRSEFQKIHSEVRGTFLYVTHDQLEAMAIADKIGILNNGKLLQVGSPDEIYSQPANRFVAYFIGSPTINLIESEVRLVENTVYASVGDGYIPLNNKALKLFQTSREPRKIILGIRPHEISLSREPLHNALPAEVSLIESLGTAQVIELRNGSTVFRCYVDGLSDFKEKEKVYAVFNIEAIYAFDPKTDERVF</sequence>
<evidence type="ECO:0000256" key="4">
    <source>
        <dbReference type="ARBA" id="ARBA00022840"/>
    </source>
</evidence>
<dbReference type="SUPFAM" id="SSF52540">
    <property type="entry name" value="P-loop containing nucleoside triphosphate hydrolases"/>
    <property type="match status" value="1"/>
</dbReference>
<dbReference type="InterPro" id="IPR003593">
    <property type="entry name" value="AAA+_ATPase"/>
</dbReference>
<dbReference type="PROSITE" id="PS50893">
    <property type="entry name" value="ABC_TRANSPORTER_2"/>
    <property type="match status" value="1"/>
</dbReference>
<dbReference type="InterPro" id="IPR003439">
    <property type="entry name" value="ABC_transporter-like_ATP-bd"/>
</dbReference>
<keyword evidence="3" id="KW-0547">Nucleotide-binding</keyword>
<dbReference type="SMART" id="SM00382">
    <property type="entry name" value="AAA"/>
    <property type="match status" value="1"/>
</dbReference>
<dbReference type="Gene3D" id="3.40.50.300">
    <property type="entry name" value="P-loop containing nucleotide triphosphate hydrolases"/>
    <property type="match status" value="1"/>
</dbReference>
<evidence type="ECO:0000256" key="2">
    <source>
        <dbReference type="ARBA" id="ARBA00022475"/>
    </source>
</evidence>
<protein>
    <submittedName>
        <fullName evidence="9">ABC transporter ATP-binding protein</fullName>
    </submittedName>
</protein>
<evidence type="ECO:0000259" key="7">
    <source>
        <dbReference type="PROSITE" id="PS50893"/>
    </source>
</evidence>
<feature type="domain" description="ABC transporter" evidence="7">
    <location>
        <begin position="32"/>
        <end position="262"/>
    </location>
</feature>
<dbReference type="PANTHER" id="PTHR43875">
    <property type="entry name" value="MALTODEXTRIN IMPORT ATP-BINDING PROTEIN MSMX"/>
    <property type="match status" value="1"/>
</dbReference>
<keyword evidence="1" id="KW-0813">Transport</keyword>
<dbReference type="InterPro" id="IPR008995">
    <property type="entry name" value="Mo/tungstate-bd_C_term_dom"/>
</dbReference>
<evidence type="ECO:0000256" key="5">
    <source>
        <dbReference type="ARBA" id="ARBA00022967"/>
    </source>
</evidence>
<gene>
    <name evidence="10" type="ORF">ENM30_02030</name>
    <name evidence="9" type="ORF">ENT82_03800</name>
    <name evidence="8" type="ORF">ENU43_00100</name>
</gene>
<keyword evidence="5" id="KW-1278">Translocase</keyword>
<keyword evidence="2" id="KW-1003">Cell membrane</keyword>
<dbReference type="Gene3D" id="2.40.50.140">
    <property type="entry name" value="Nucleic acid-binding proteins"/>
    <property type="match status" value="1"/>
</dbReference>
<dbReference type="EMBL" id="DTAD01000034">
    <property type="protein sequence ID" value="HGN90239.1"/>
    <property type="molecule type" value="Genomic_DNA"/>
</dbReference>
<dbReference type="GO" id="GO:0005524">
    <property type="term" value="F:ATP binding"/>
    <property type="evidence" value="ECO:0007669"/>
    <property type="project" value="UniProtKB-KW"/>
</dbReference>
<dbReference type="AlphaFoldDB" id="A0A7C4DZZ5"/>
<evidence type="ECO:0000313" key="10">
    <source>
        <dbReference type="EMBL" id="HHN52071.1"/>
    </source>
</evidence>
<dbReference type="GO" id="GO:0022857">
    <property type="term" value="F:transmembrane transporter activity"/>
    <property type="evidence" value="ECO:0007669"/>
    <property type="project" value="InterPro"/>
</dbReference>
<name>A0A7C4DZZ5_CALS0</name>
<accession>A0A7C4DZZ5</accession>
<dbReference type="EMBL" id="DRXG01000039">
    <property type="protein sequence ID" value="HHN52071.1"/>
    <property type="molecule type" value="Genomic_DNA"/>
</dbReference>
<dbReference type="Pfam" id="PF08402">
    <property type="entry name" value="TOBE_2"/>
    <property type="match status" value="1"/>
</dbReference>
<dbReference type="GO" id="GO:0055052">
    <property type="term" value="C:ATP-binding cassette (ABC) transporter complex, substrate-binding subunit-containing"/>
    <property type="evidence" value="ECO:0007669"/>
    <property type="project" value="TreeGrafter"/>
</dbReference>
<comment type="caution">
    <text evidence="9">The sequence shown here is derived from an EMBL/GenBank/DDBJ whole genome shotgun (WGS) entry which is preliminary data.</text>
</comment>
<dbReference type="Pfam" id="PF00005">
    <property type="entry name" value="ABC_tran"/>
    <property type="match status" value="1"/>
</dbReference>
<keyword evidence="6" id="KW-0472">Membrane</keyword>
<dbReference type="PANTHER" id="PTHR43875:SF15">
    <property type="entry name" value="TREHALOSE IMPORT ATP-BINDING PROTEIN SUGC"/>
    <property type="match status" value="1"/>
</dbReference>
<dbReference type="InterPro" id="IPR027417">
    <property type="entry name" value="P-loop_NTPase"/>
</dbReference>
<dbReference type="FunFam" id="3.40.50.300:FF:000042">
    <property type="entry name" value="Maltose/maltodextrin ABC transporter, ATP-binding protein"/>
    <property type="match status" value="1"/>
</dbReference>